<accession>A0A1R3J3F4</accession>
<dbReference type="Proteomes" id="UP000188268">
    <property type="component" value="Unassembled WGS sequence"/>
</dbReference>
<gene>
    <name evidence="1" type="ORF">CCACVL1_07871</name>
</gene>
<comment type="caution">
    <text evidence="1">The sequence shown here is derived from an EMBL/GenBank/DDBJ whole genome shotgun (WGS) entry which is preliminary data.</text>
</comment>
<name>A0A1R3J3F4_COCAP</name>
<dbReference type="EMBL" id="AWWV01008729">
    <property type="protein sequence ID" value="OMO89371.1"/>
    <property type="molecule type" value="Genomic_DNA"/>
</dbReference>
<evidence type="ECO:0000313" key="2">
    <source>
        <dbReference type="Proteomes" id="UP000188268"/>
    </source>
</evidence>
<reference evidence="1 2" key="1">
    <citation type="submission" date="2013-09" db="EMBL/GenBank/DDBJ databases">
        <title>Corchorus capsularis genome sequencing.</title>
        <authorList>
            <person name="Alam M."/>
            <person name="Haque M.S."/>
            <person name="Islam M.S."/>
            <person name="Emdad E.M."/>
            <person name="Islam M.M."/>
            <person name="Ahmed B."/>
            <person name="Halim A."/>
            <person name="Hossen Q.M.M."/>
            <person name="Hossain M.Z."/>
            <person name="Ahmed R."/>
            <person name="Khan M.M."/>
            <person name="Islam R."/>
            <person name="Rashid M.M."/>
            <person name="Khan S.A."/>
            <person name="Rahman M.S."/>
            <person name="Alam M."/>
        </authorList>
    </citation>
    <scope>NUCLEOTIDE SEQUENCE [LARGE SCALE GENOMIC DNA]</scope>
    <source>
        <strain evidence="2">cv. CVL-1</strain>
        <tissue evidence="1">Whole seedling</tissue>
    </source>
</reference>
<organism evidence="1 2">
    <name type="scientific">Corchorus capsularis</name>
    <name type="common">Jute</name>
    <dbReference type="NCBI Taxonomy" id="210143"/>
    <lineage>
        <taxon>Eukaryota</taxon>
        <taxon>Viridiplantae</taxon>
        <taxon>Streptophyta</taxon>
        <taxon>Embryophyta</taxon>
        <taxon>Tracheophyta</taxon>
        <taxon>Spermatophyta</taxon>
        <taxon>Magnoliopsida</taxon>
        <taxon>eudicotyledons</taxon>
        <taxon>Gunneridae</taxon>
        <taxon>Pentapetalae</taxon>
        <taxon>rosids</taxon>
        <taxon>malvids</taxon>
        <taxon>Malvales</taxon>
        <taxon>Malvaceae</taxon>
        <taxon>Grewioideae</taxon>
        <taxon>Apeibeae</taxon>
        <taxon>Corchorus</taxon>
    </lineage>
</organism>
<dbReference type="AlphaFoldDB" id="A0A1R3J3F4"/>
<keyword evidence="2" id="KW-1185">Reference proteome</keyword>
<proteinExistence type="predicted"/>
<evidence type="ECO:0000313" key="1">
    <source>
        <dbReference type="EMBL" id="OMO89371.1"/>
    </source>
</evidence>
<dbReference type="Gramene" id="OMO89371">
    <property type="protein sequence ID" value="OMO89371"/>
    <property type="gene ID" value="CCACVL1_07871"/>
</dbReference>
<sequence>MAYEIDVNKLTHHNQMCDADRIRINQDYKSLVPCLCSFATSPAMPFATTVNHR</sequence>
<protein>
    <submittedName>
        <fullName evidence="1">Uncharacterized protein</fullName>
    </submittedName>
</protein>